<evidence type="ECO:0000313" key="3">
    <source>
        <dbReference type="EMBL" id="VFT98777.1"/>
    </source>
</evidence>
<keyword evidence="1" id="KW-0472">Membrane</keyword>
<evidence type="ECO:0000256" key="1">
    <source>
        <dbReference type="SAM" id="Phobius"/>
    </source>
</evidence>
<feature type="transmembrane region" description="Helical" evidence="1">
    <location>
        <begin position="101"/>
        <end position="122"/>
    </location>
</feature>
<feature type="transmembrane region" description="Helical" evidence="1">
    <location>
        <begin position="143"/>
        <end position="164"/>
    </location>
</feature>
<evidence type="ECO:0000313" key="4">
    <source>
        <dbReference type="Proteomes" id="UP000332933"/>
    </source>
</evidence>
<feature type="transmembrane region" description="Helical" evidence="1">
    <location>
        <begin position="66"/>
        <end position="95"/>
    </location>
</feature>
<dbReference type="EMBL" id="VJMH01007015">
    <property type="protein sequence ID" value="KAF0686144.1"/>
    <property type="molecule type" value="Genomic_DNA"/>
</dbReference>
<proteinExistence type="predicted"/>
<feature type="transmembrane region" description="Helical" evidence="1">
    <location>
        <begin position="25"/>
        <end position="45"/>
    </location>
</feature>
<dbReference type="AlphaFoldDB" id="A0A485LJI6"/>
<reference evidence="2" key="2">
    <citation type="submission" date="2019-06" db="EMBL/GenBank/DDBJ databases">
        <title>Genomics analysis of Aphanomyces spp. identifies a new class of oomycete effector associated with host adaptation.</title>
        <authorList>
            <person name="Gaulin E."/>
        </authorList>
    </citation>
    <scope>NUCLEOTIDE SEQUENCE</scope>
    <source>
        <strain evidence="2">CBS 578.67</strain>
    </source>
</reference>
<protein>
    <submittedName>
        <fullName evidence="3">Aste57867_22109 protein</fullName>
    </submittedName>
</protein>
<dbReference type="EMBL" id="CAADRA010007041">
    <property type="protein sequence ID" value="VFT98777.1"/>
    <property type="molecule type" value="Genomic_DNA"/>
</dbReference>
<keyword evidence="1" id="KW-0812">Transmembrane</keyword>
<keyword evidence="1" id="KW-1133">Transmembrane helix</keyword>
<reference evidence="3 4" key="1">
    <citation type="submission" date="2019-03" db="EMBL/GenBank/DDBJ databases">
        <authorList>
            <person name="Gaulin E."/>
            <person name="Dumas B."/>
        </authorList>
    </citation>
    <scope>NUCLEOTIDE SEQUENCE [LARGE SCALE GENOMIC DNA]</scope>
    <source>
        <strain evidence="3">CBS 568.67</strain>
    </source>
</reference>
<name>A0A485LJI6_9STRA</name>
<dbReference type="Proteomes" id="UP000332933">
    <property type="component" value="Unassembled WGS sequence"/>
</dbReference>
<gene>
    <name evidence="3" type="primary">Aste57867_22109</name>
    <name evidence="2" type="ORF">As57867_022040</name>
    <name evidence="3" type="ORF">ASTE57867_22109</name>
</gene>
<accession>A0A485LJI6</accession>
<evidence type="ECO:0000313" key="2">
    <source>
        <dbReference type="EMBL" id="KAF0686144.1"/>
    </source>
</evidence>
<keyword evidence="4" id="KW-1185">Reference proteome</keyword>
<sequence length="213" mass="23709">MRPFIAAQEAASGATWNDWPMASLFQANVVAIAAVMATLGIPILTKNDASTDPIMENFAGPHMRTLLAASSLHSLVCHPQVVATAVLLNIGFAVFAGLSGIIWMTILFSIMASFVLCFLLLVQSDMRMIAANLRVATTAIKRNWCIFPLALGLTIIQVGWIFLWKDFCIVCDTCFGHCISWRRLQRDTRNAQPGQLDGWRKMPRERRLPIQYL</sequence>
<organism evidence="3 4">
    <name type="scientific">Aphanomyces stellatus</name>
    <dbReference type="NCBI Taxonomy" id="120398"/>
    <lineage>
        <taxon>Eukaryota</taxon>
        <taxon>Sar</taxon>
        <taxon>Stramenopiles</taxon>
        <taxon>Oomycota</taxon>
        <taxon>Saprolegniomycetes</taxon>
        <taxon>Saprolegniales</taxon>
        <taxon>Verrucalvaceae</taxon>
        <taxon>Aphanomyces</taxon>
    </lineage>
</organism>